<organism evidence="1 2">
    <name type="scientific">Lithocarpus litseifolius</name>
    <dbReference type="NCBI Taxonomy" id="425828"/>
    <lineage>
        <taxon>Eukaryota</taxon>
        <taxon>Viridiplantae</taxon>
        <taxon>Streptophyta</taxon>
        <taxon>Embryophyta</taxon>
        <taxon>Tracheophyta</taxon>
        <taxon>Spermatophyta</taxon>
        <taxon>Magnoliopsida</taxon>
        <taxon>eudicotyledons</taxon>
        <taxon>Gunneridae</taxon>
        <taxon>Pentapetalae</taxon>
        <taxon>rosids</taxon>
        <taxon>fabids</taxon>
        <taxon>Fagales</taxon>
        <taxon>Fagaceae</taxon>
        <taxon>Lithocarpus</taxon>
    </lineage>
</organism>
<comment type="caution">
    <text evidence="1">The sequence shown here is derived from an EMBL/GenBank/DDBJ whole genome shotgun (WGS) entry which is preliminary data.</text>
</comment>
<proteinExistence type="predicted"/>
<dbReference type="PANTHER" id="PTHR33710:SF71">
    <property type="entry name" value="ENDONUCLEASE_EXONUCLEASE_PHOSPHATASE DOMAIN-CONTAINING PROTEIN"/>
    <property type="match status" value="1"/>
</dbReference>
<evidence type="ECO:0000313" key="2">
    <source>
        <dbReference type="Proteomes" id="UP001459277"/>
    </source>
</evidence>
<accession>A0AAW2DLT4</accession>
<dbReference type="AlphaFoldDB" id="A0AAW2DLT4"/>
<gene>
    <name evidence="1" type="ORF">SO802_006197</name>
</gene>
<name>A0AAW2DLT4_9ROSI</name>
<reference evidence="1 2" key="1">
    <citation type="submission" date="2024-01" db="EMBL/GenBank/DDBJ databases">
        <title>A telomere-to-telomere, gap-free genome of sweet tea (Lithocarpus litseifolius).</title>
        <authorList>
            <person name="Zhou J."/>
        </authorList>
    </citation>
    <scope>NUCLEOTIDE SEQUENCE [LARGE SCALE GENOMIC DNA]</scope>
    <source>
        <strain evidence="1">Zhou-2022a</strain>
        <tissue evidence="1">Leaf</tissue>
    </source>
</reference>
<evidence type="ECO:0000313" key="1">
    <source>
        <dbReference type="EMBL" id="KAL0011089.1"/>
    </source>
</evidence>
<protein>
    <submittedName>
        <fullName evidence="1">Uncharacterized protein</fullName>
    </submittedName>
</protein>
<keyword evidence="2" id="KW-1185">Reference proteome</keyword>
<dbReference type="Proteomes" id="UP001459277">
    <property type="component" value="Unassembled WGS sequence"/>
</dbReference>
<sequence length="317" mass="37422">MVAIPSVRKKHDLALLWMADIDLHVQTYSPNHIDALIKKDNLFGGLLVSTGGLRSSEMTSRRCSYLVQESLDRTYANNEWRAIFPRAKLSHLQVSYSNHVPLLISTTEPINPKRRKRLPRRFEEKWVTHSDCEKVIREAWEGQFRNGSPMFVLFEKIKQCRHALVDWSRNNFGIFKTKLQEKQTTLEELSRENEAEHFQRIRTLKAKINTILHQDELFWRQRSHSIWLPAGDKNTKFFHQRANQRRRKNNISSIQDVDGSWKTSEDQISQVAENYFHDLFTSENPTDLDNVLDVVEKWFTTKMNNSLLQPYTIEEVR</sequence>
<dbReference type="EMBL" id="JAZDWU010000002">
    <property type="protein sequence ID" value="KAL0011089.1"/>
    <property type="molecule type" value="Genomic_DNA"/>
</dbReference>
<dbReference type="PANTHER" id="PTHR33710">
    <property type="entry name" value="BNAC02G09200D PROTEIN"/>
    <property type="match status" value="1"/>
</dbReference>